<gene>
    <name evidence="2" type="primary">spsA_2</name>
    <name evidence="2" type="ORF">ERS852397_02711</name>
</gene>
<evidence type="ECO:0000313" key="2">
    <source>
        <dbReference type="EMBL" id="CUO75047.1"/>
    </source>
</evidence>
<evidence type="ECO:0000313" key="3">
    <source>
        <dbReference type="Proteomes" id="UP000095517"/>
    </source>
</evidence>
<dbReference type="STRING" id="338188.ERS852397_02711"/>
<accession>A0A174HP16</accession>
<organism evidence="2 3">
    <name type="scientific">Bacteroides finegoldii</name>
    <dbReference type="NCBI Taxonomy" id="338188"/>
    <lineage>
        <taxon>Bacteria</taxon>
        <taxon>Pseudomonadati</taxon>
        <taxon>Bacteroidota</taxon>
        <taxon>Bacteroidia</taxon>
        <taxon>Bacteroidales</taxon>
        <taxon>Bacteroidaceae</taxon>
        <taxon>Bacteroides</taxon>
    </lineage>
</organism>
<proteinExistence type="predicted"/>
<dbReference type="PANTHER" id="PTHR22916:SF3">
    <property type="entry name" value="UDP-GLCNAC:BETAGAL BETA-1,3-N-ACETYLGLUCOSAMINYLTRANSFERASE-LIKE PROTEIN 1"/>
    <property type="match status" value="1"/>
</dbReference>
<keyword evidence="2" id="KW-0808">Transferase</keyword>
<name>A0A174HP16_9BACE</name>
<dbReference type="SUPFAM" id="SSF53448">
    <property type="entry name" value="Nucleotide-diphospho-sugar transferases"/>
    <property type="match status" value="1"/>
</dbReference>
<dbReference type="InterPro" id="IPR001173">
    <property type="entry name" value="Glyco_trans_2-like"/>
</dbReference>
<dbReference type="Proteomes" id="UP000095517">
    <property type="component" value="Unassembled WGS sequence"/>
</dbReference>
<feature type="domain" description="Glycosyltransferase 2-like" evidence="1">
    <location>
        <begin position="12"/>
        <end position="138"/>
    </location>
</feature>
<sequence length="320" mass="37303">MNINPSSPVSISVVMCTYNGDKYLEQQIDSILCQTYPIHELIIQDDCSTDRTVTIIEAYQKRDPRVKLYINEAPLGFNYNFSSAFAKAEGEYIASSDQDDIWRPDKIEILMNHATNHSLLFHNSYLFTTDIQQTMGKKNKSNVLYNELYLLMKPYVPGHECFFHRNILPIFQQAVKQENNISYDSLLMLAAVVSGPIEFIDEGLVYWRRHPQATSYHTEQKYNAWEGLQTALKSLSNHSQRNVTKRYFRVVSSYPFRQKYTIRTIRYMKTGSIVGILKACCVCCIQHKQLYPHTRFLQSCIKSFFTPLYFIRDCSKFAIH</sequence>
<protein>
    <submittedName>
        <fullName evidence="2">Putative LPS biosynthesis glycosyltransferase</fullName>
    </submittedName>
</protein>
<dbReference type="AlphaFoldDB" id="A0A174HP16"/>
<reference evidence="2 3" key="1">
    <citation type="submission" date="2015-09" db="EMBL/GenBank/DDBJ databases">
        <authorList>
            <consortium name="Pathogen Informatics"/>
        </authorList>
    </citation>
    <scope>NUCLEOTIDE SEQUENCE [LARGE SCALE GENOMIC DNA]</scope>
    <source>
        <strain evidence="2 3">2789STDY5608840</strain>
    </source>
</reference>
<dbReference type="Gene3D" id="3.90.550.10">
    <property type="entry name" value="Spore Coat Polysaccharide Biosynthesis Protein SpsA, Chain A"/>
    <property type="match status" value="1"/>
</dbReference>
<dbReference type="EMBL" id="CYZH01000015">
    <property type="protein sequence ID" value="CUO75047.1"/>
    <property type="molecule type" value="Genomic_DNA"/>
</dbReference>
<dbReference type="InterPro" id="IPR029044">
    <property type="entry name" value="Nucleotide-diphossugar_trans"/>
</dbReference>
<evidence type="ECO:0000259" key="1">
    <source>
        <dbReference type="Pfam" id="PF00535"/>
    </source>
</evidence>
<dbReference type="GO" id="GO:0016758">
    <property type="term" value="F:hexosyltransferase activity"/>
    <property type="evidence" value="ECO:0007669"/>
    <property type="project" value="UniProtKB-ARBA"/>
</dbReference>
<dbReference type="Pfam" id="PF00535">
    <property type="entry name" value="Glycos_transf_2"/>
    <property type="match status" value="1"/>
</dbReference>
<dbReference type="RefSeq" id="WP_022274790.1">
    <property type="nucleotide sequence ID" value="NZ_CABIXA010000015.1"/>
</dbReference>
<dbReference type="PANTHER" id="PTHR22916">
    <property type="entry name" value="GLYCOSYLTRANSFERASE"/>
    <property type="match status" value="1"/>
</dbReference>